<feature type="compositionally biased region" description="Pro residues" evidence="6">
    <location>
        <begin position="83"/>
        <end position="107"/>
    </location>
</feature>
<evidence type="ECO:0000256" key="2">
    <source>
        <dbReference type="ARBA" id="ARBA00010265"/>
    </source>
</evidence>
<evidence type="ECO:0000256" key="7">
    <source>
        <dbReference type="SAM" id="Phobius"/>
    </source>
</evidence>
<evidence type="ECO:0000313" key="8">
    <source>
        <dbReference type="EMBL" id="QQP93966.1"/>
    </source>
</evidence>
<name>A0ABX7BJS8_9PROT</name>
<dbReference type="Pfam" id="PF03743">
    <property type="entry name" value="TrbI"/>
    <property type="match status" value="1"/>
</dbReference>
<dbReference type="InterPro" id="IPR042217">
    <property type="entry name" value="T4SS_VirB10/TrbI"/>
</dbReference>
<dbReference type="EMBL" id="CP067424">
    <property type="protein sequence ID" value="QQP93966.1"/>
    <property type="molecule type" value="Genomic_DNA"/>
</dbReference>
<accession>A0ABX7BJS8</accession>
<organism evidence="8 9">
    <name type="scientific">Skermanella cutis</name>
    <dbReference type="NCBI Taxonomy" id="2775420"/>
    <lineage>
        <taxon>Bacteria</taxon>
        <taxon>Pseudomonadati</taxon>
        <taxon>Pseudomonadota</taxon>
        <taxon>Alphaproteobacteria</taxon>
        <taxon>Rhodospirillales</taxon>
        <taxon>Azospirillaceae</taxon>
        <taxon>Skermanella</taxon>
    </lineage>
</organism>
<reference evidence="8" key="1">
    <citation type="submission" date="2021-02" db="EMBL/GenBank/DDBJ databases">
        <title>Skermanella TT6 skin isolate.</title>
        <authorList>
            <person name="Lee K."/>
            <person name="Ganzorig M."/>
        </authorList>
    </citation>
    <scope>NUCLEOTIDE SEQUENCE</scope>
    <source>
        <strain evidence="8">TT6</strain>
    </source>
</reference>
<feature type="compositionally biased region" description="Basic and acidic residues" evidence="6">
    <location>
        <begin position="52"/>
        <end position="64"/>
    </location>
</feature>
<feature type="region of interest" description="Disordered" evidence="6">
    <location>
        <begin position="52"/>
        <end position="122"/>
    </location>
</feature>
<proteinExistence type="inferred from homology"/>
<keyword evidence="3 7" id="KW-0812">Transmembrane</keyword>
<evidence type="ECO:0000313" key="9">
    <source>
        <dbReference type="Proteomes" id="UP000595197"/>
    </source>
</evidence>
<dbReference type="Proteomes" id="UP000595197">
    <property type="component" value="Plasmid pTT6-4"/>
</dbReference>
<gene>
    <name evidence="8" type="ORF">IGS68_34880</name>
</gene>
<feature type="region of interest" description="Disordered" evidence="6">
    <location>
        <begin position="1"/>
        <end position="21"/>
    </location>
</feature>
<protein>
    <submittedName>
        <fullName evidence="8">TrbI/VirB10 family protein</fullName>
    </submittedName>
</protein>
<evidence type="ECO:0000256" key="3">
    <source>
        <dbReference type="ARBA" id="ARBA00022692"/>
    </source>
</evidence>
<dbReference type="CDD" id="cd16429">
    <property type="entry name" value="VirB10"/>
    <property type="match status" value="1"/>
</dbReference>
<keyword evidence="8" id="KW-0614">Plasmid</keyword>
<keyword evidence="5 7" id="KW-0472">Membrane</keyword>
<evidence type="ECO:0000256" key="5">
    <source>
        <dbReference type="ARBA" id="ARBA00023136"/>
    </source>
</evidence>
<geneLocation type="plasmid" evidence="8 9">
    <name>pTT6-4</name>
</geneLocation>
<comment type="similarity">
    <text evidence="2">Belongs to the TrbI/VirB10 family.</text>
</comment>
<keyword evidence="9" id="KW-1185">Reference proteome</keyword>
<sequence>MTQAETEYVDPPRSVNDPRPPIHTMLKWPVALAGTAMVALLAGITIGPTLFRDEPEPKRVDPEPRMATPRPLHGMPTDYSQVQPPPEPEAVPAPAPAPAPVAAPAPAPVTRVMGGGPRGPTKTELLREAMRSPLKPIPITSGGNVAVEQAAVGGSGGAAPASNLYSRHSLVDPYECQVNAGTNIPAMTEQRITSESPGTVSAVVTRDVWSADKACLAIPRGTRFVGRYQTQVAEGQARLGVIWTGLTRPPPRNDTIDLDDTVAGDPDGTAGLSGEVNGFFWRKLGYVAAASLLDIGRTSIQATGEGGMGAAIAGIFANRATSPIDEWARRQLDIPPVIQVPPREISIVLARHVPMDEFRTGR</sequence>
<evidence type="ECO:0000256" key="1">
    <source>
        <dbReference type="ARBA" id="ARBA00004167"/>
    </source>
</evidence>
<evidence type="ECO:0000256" key="6">
    <source>
        <dbReference type="SAM" id="MobiDB-lite"/>
    </source>
</evidence>
<dbReference type="RefSeq" id="WP_201083791.1">
    <property type="nucleotide sequence ID" value="NZ_CP067424.1"/>
</dbReference>
<evidence type="ECO:0000256" key="4">
    <source>
        <dbReference type="ARBA" id="ARBA00022989"/>
    </source>
</evidence>
<dbReference type="Gene3D" id="2.40.128.260">
    <property type="entry name" value="Type IV secretion system, VirB10/TraB/TrbI"/>
    <property type="match status" value="1"/>
</dbReference>
<comment type="subcellular location">
    <subcellularLocation>
        <location evidence="1">Membrane</location>
        <topology evidence="1">Single-pass membrane protein</topology>
    </subcellularLocation>
</comment>
<feature type="transmembrane region" description="Helical" evidence="7">
    <location>
        <begin position="28"/>
        <end position="51"/>
    </location>
</feature>
<dbReference type="InterPro" id="IPR005498">
    <property type="entry name" value="T4SS_VirB10/TraB/TrbI"/>
</dbReference>
<keyword evidence="4 7" id="KW-1133">Transmembrane helix</keyword>